<dbReference type="InterPro" id="IPR029787">
    <property type="entry name" value="Nucleotide_cyclase"/>
</dbReference>
<dbReference type="InterPro" id="IPR011006">
    <property type="entry name" value="CheY-like_superfamily"/>
</dbReference>
<feature type="modified residue" description="4-aspartylphosphate" evidence="7">
    <location>
        <position position="1335"/>
    </location>
</feature>
<dbReference type="Gene3D" id="1.10.287.130">
    <property type="match status" value="1"/>
</dbReference>
<dbReference type="PANTHER" id="PTHR44757">
    <property type="entry name" value="DIGUANYLATE CYCLASE DGCP"/>
    <property type="match status" value="1"/>
</dbReference>
<dbReference type="EC" id="2.7.13.3" evidence="3"/>
<feature type="domain" description="Histidine kinase" evidence="10">
    <location>
        <begin position="1010"/>
        <end position="1229"/>
    </location>
</feature>
<proteinExistence type="predicted"/>
<keyword evidence="9" id="KW-1133">Transmembrane helix</keyword>
<evidence type="ECO:0000259" key="13">
    <source>
        <dbReference type="PROSITE" id="PS50885"/>
    </source>
</evidence>
<gene>
    <name evidence="15" type="ORF">ACFOD3_19730</name>
</gene>
<dbReference type="SMART" id="SM00052">
    <property type="entry name" value="EAL"/>
    <property type="match status" value="1"/>
</dbReference>
<dbReference type="PRINTS" id="PR00344">
    <property type="entry name" value="BCTRLSENSOR"/>
</dbReference>
<dbReference type="Pfam" id="PF00563">
    <property type="entry name" value="EAL"/>
    <property type="match status" value="1"/>
</dbReference>
<dbReference type="SUPFAM" id="SSF55781">
    <property type="entry name" value="GAF domain-like"/>
    <property type="match status" value="1"/>
</dbReference>
<dbReference type="SMART" id="SM00065">
    <property type="entry name" value="GAF"/>
    <property type="match status" value="1"/>
</dbReference>
<dbReference type="InterPro" id="IPR004358">
    <property type="entry name" value="Sig_transdc_His_kin-like_C"/>
</dbReference>
<dbReference type="InterPro" id="IPR003660">
    <property type="entry name" value="HAMP_dom"/>
</dbReference>
<dbReference type="Gene3D" id="6.10.340.10">
    <property type="match status" value="1"/>
</dbReference>
<dbReference type="CDD" id="cd18774">
    <property type="entry name" value="PDC2_HK_sensor"/>
    <property type="match status" value="1"/>
</dbReference>
<dbReference type="SMART" id="SM00448">
    <property type="entry name" value="REC"/>
    <property type="match status" value="1"/>
</dbReference>
<dbReference type="Pfam" id="PF00990">
    <property type="entry name" value="GGDEF"/>
    <property type="match status" value="1"/>
</dbReference>
<dbReference type="InterPro" id="IPR003018">
    <property type="entry name" value="GAF"/>
</dbReference>
<dbReference type="SUPFAM" id="SSF47384">
    <property type="entry name" value="Homodimeric domain of signal transducing histidine kinase"/>
    <property type="match status" value="1"/>
</dbReference>
<evidence type="ECO:0000256" key="9">
    <source>
        <dbReference type="SAM" id="Phobius"/>
    </source>
</evidence>
<dbReference type="PROSITE" id="PS50885">
    <property type="entry name" value="HAMP"/>
    <property type="match status" value="1"/>
</dbReference>
<dbReference type="CDD" id="cd06225">
    <property type="entry name" value="HAMP"/>
    <property type="match status" value="1"/>
</dbReference>
<dbReference type="PANTHER" id="PTHR44757:SF2">
    <property type="entry name" value="BIOFILM ARCHITECTURE MAINTENANCE PROTEIN MBAA"/>
    <property type="match status" value="1"/>
</dbReference>
<dbReference type="Pfam" id="PF00512">
    <property type="entry name" value="HisKA"/>
    <property type="match status" value="1"/>
</dbReference>
<evidence type="ECO:0000313" key="16">
    <source>
        <dbReference type="Proteomes" id="UP001595420"/>
    </source>
</evidence>
<dbReference type="Proteomes" id="UP001595420">
    <property type="component" value="Unassembled WGS sequence"/>
</dbReference>
<dbReference type="InterPro" id="IPR036890">
    <property type="entry name" value="HATPase_C_sf"/>
</dbReference>
<protein>
    <recommendedName>
        <fullName evidence="3">histidine kinase</fullName>
        <ecNumber evidence="3">2.7.13.3</ecNumber>
    </recommendedName>
</protein>
<evidence type="ECO:0000313" key="15">
    <source>
        <dbReference type="EMBL" id="MFC3002142.1"/>
    </source>
</evidence>
<dbReference type="Pfam" id="PF00072">
    <property type="entry name" value="Response_reg"/>
    <property type="match status" value="1"/>
</dbReference>
<comment type="subcellular location">
    <subcellularLocation>
        <location evidence="2">Membrane</location>
    </subcellularLocation>
</comment>
<keyword evidence="9" id="KW-0472">Membrane</keyword>
<feature type="transmembrane region" description="Helical" evidence="9">
    <location>
        <begin position="918"/>
        <end position="938"/>
    </location>
</feature>
<dbReference type="InterPro" id="IPR043128">
    <property type="entry name" value="Rev_trsase/Diguanyl_cyclase"/>
</dbReference>
<evidence type="ECO:0000256" key="6">
    <source>
        <dbReference type="ARBA" id="ARBA00022777"/>
    </source>
</evidence>
<dbReference type="EMBL" id="JBHRSB010000006">
    <property type="protein sequence ID" value="MFC3002142.1"/>
    <property type="molecule type" value="Genomic_DNA"/>
</dbReference>
<dbReference type="CDD" id="cd17546">
    <property type="entry name" value="REC_hyHK_CKI1_RcsC-like"/>
    <property type="match status" value="1"/>
</dbReference>
<dbReference type="PROSITE" id="PS50883">
    <property type="entry name" value="EAL"/>
    <property type="match status" value="1"/>
</dbReference>
<accession>A0ABV7BX12</accession>
<comment type="catalytic activity">
    <reaction evidence="1">
        <text>ATP + protein L-histidine = ADP + protein N-phospho-L-histidine.</text>
        <dbReference type="EC" id="2.7.13.3"/>
    </reaction>
</comment>
<dbReference type="InterPro" id="IPR029016">
    <property type="entry name" value="GAF-like_dom_sf"/>
</dbReference>
<dbReference type="InterPro" id="IPR001633">
    <property type="entry name" value="EAL_dom"/>
</dbReference>
<dbReference type="CDD" id="cd01949">
    <property type="entry name" value="GGDEF"/>
    <property type="match status" value="1"/>
</dbReference>
<evidence type="ECO:0000256" key="1">
    <source>
        <dbReference type="ARBA" id="ARBA00000085"/>
    </source>
</evidence>
<dbReference type="Gene3D" id="3.30.565.10">
    <property type="entry name" value="Histidine kinase-like ATPase, C-terminal domain"/>
    <property type="match status" value="1"/>
</dbReference>
<feature type="region of interest" description="Disordered" evidence="8">
    <location>
        <begin position="832"/>
        <end position="856"/>
    </location>
</feature>
<feature type="compositionally biased region" description="Low complexity" evidence="8">
    <location>
        <begin position="832"/>
        <end position="854"/>
    </location>
</feature>
<evidence type="ECO:0000256" key="7">
    <source>
        <dbReference type="PROSITE-ProRule" id="PRU00169"/>
    </source>
</evidence>
<dbReference type="Gene3D" id="3.20.20.450">
    <property type="entry name" value="EAL domain"/>
    <property type="match status" value="1"/>
</dbReference>
<dbReference type="CDD" id="cd01948">
    <property type="entry name" value="EAL"/>
    <property type="match status" value="1"/>
</dbReference>
<dbReference type="InterPro" id="IPR001789">
    <property type="entry name" value="Sig_transdc_resp-reg_receiver"/>
</dbReference>
<dbReference type="InterPro" id="IPR035919">
    <property type="entry name" value="EAL_sf"/>
</dbReference>
<feature type="domain" description="GGDEF" evidence="14">
    <location>
        <begin position="203"/>
        <end position="336"/>
    </location>
</feature>
<organism evidence="15 16">
    <name type="scientific">Falsiroseomonas tokyonensis</name>
    <dbReference type="NCBI Taxonomy" id="430521"/>
    <lineage>
        <taxon>Bacteria</taxon>
        <taxon>Pseudomonadati</taxon>
        <taxon>Pseudomonadota</taxon>
        <taxon>Alphaproteobacteria</taxon>
        <taxon>Acetobacterales</taxon>
        <taxon>Roseomonadaceae</taxon>
        <taxon>Falsiroseomonas</taxon>
    </lineage>
</organism>
<dbReference type="PROSITE" id="PS50109">
    <property type="entry name" value="HIS_KIN"/>
    <property type="match status" value="1"/>
</dbReference>
<feature type="domain" description="HAMP" evidence="13">
    <location>
        <begin position="940"/>
        <end position="995"/>
    </location>
</feature>
<evidence type="ECO:0000256" key="8">
    <source>
        <dbReference type="SAM" id="MobiDB-lite"/>
    </source>
</evidence>
<dbReference type="SUPFAM" id="SSF52172">
    <property type="entry name" value="CheY-like"/>
    <property type="match status" value="1"/>
</dbReference>
<sequence>MSSAALPANEDERLQALHATGILDTPPDARFDAFARLAAHLCGTPMAFVSLIDTDRQWFKAAIGLDLRETPRSTAFCAHAILQPDRVMVVEDASQDPCFRDNPVVSGPPHLRFYAGAPIIDREGHALGTLAVADHAPRSLSPATARALSDIAQGVAAAIELRSSLDLARSAALRDPLTGLGNRPLFEQRLEEAIARARGPEGHAFAVFCLDLDRFKAVNDLLGHAGGDALLREAARRLTASVRTTDTVARLGGDEFAVILSGPVTHQEAEALAVRLIEALSAPFEYDGQPVPIRTSVGYALAPADGLDSDALMRRADNALYAAKNQGRGRQMRFDPAMEGQLAGRQALERDLRAALAHGAFRFEWQPVADANTGRIVSCEALLRWDRPGHGPVSPSVFVPIAESCGLGGMLDEWVLREGCRLAAAWPQPLKVALNVSASRFHLGGLAGLVASMLRDSGLAPDRLELEVTEGTLIKDEAAAAVTIEELHVLGVRVALDDFGTGYSSLGYLHALPLDKVKLDRSFIRDIDGSERARNVIRAVLQLCRGLGIKACAEGVETESQLDFLRAEGCDLIQGYLIGRPAADPPLATPEPPAQGGWKLAARPEIAPVAPRLASRNSRWGRGVRRRWAGFALLAMLPMLVVSSWLFETESNDRIAAAETQSLSVATQGAREVVARIDQARILLTALGRVPEVTAAFQGGDAAPCGALLREIAATAPWQHSLAVIAPDGSLRCTSRAPALANYAGIPQFQAVLRSRQEVFSDLREPAQGGTPAVFLMVPVLAEDGSVQAVMSAGLDPNWLMRSIAHSAPPGFRVAVVDSAGRLVALYRPDQAAETAPGGEPGAQAGAQSGAQPGRDVSRHPAVVAALSGNAPGVLRAQMFDGVPGIFAFAPLGTSGARVIVGIDEERLLAPVHRRRQLSYLLLGLGSLVLLGLVLVLGEVMVLRPIRRLGHTVDRLADGDLSARVGLDMRIATPELSALASRLDHMSGRLASALETARAASAVKSRFLSAASHELRTPLNGILGWAQLLLRDKSLAPDHREQVKTIAEAGEHLASVVGRLLEISTIEAGRAEAPRLEPTDAAALARSCIDLLRPGADQKGLSLRLEVAADVPRLVMMDRARVRQILLNLLGNAVKFTEAGGVTLRLSKPLDGRLRFDVCDTGPGVSPLLNGRLFQDFVRYDPRGTGAAGSGLGLAVSARFAALLGGQIEYEPAPGGRGSVFWLELPALAVADEGAGPGPASGARPAAPLVLQGLLQPMPANAVPLAPPAPAPPPAAPGSRRRLRILAADDVAANRLLLRATLEAVGHSVELVADGGEAVEAVARAPGSYDVVLMDVQMPGMDGLEATRRIRALPGQIGRLPILAVTAGAFREDIAACHAAGMDGHVEKPIRVATLEQALAEAVGATPELARRASA</sequence>
<dbReference type="SUPFAM" id="SSF158472">
    <property type="entry name" value="HAMP domain-like"/>
    <property type="match status" value="1"/>
</dbReference>
<dbReference type="SUPFAM" id="SSF55073">
    <property type="entry name" value="Nucleotide cyclase"/>
    <property type="match status" value="1"/>
</dbReference>
<dbReference type="Gene3D" id="3.30.450.40">
    <property type="match status" value="1"/>
</dbReference>
<dbReference type="Pfam" id="PF00672">
    <property type="entry name" value="HAMP"/>
    <property type="match status" value="1"/>
</dbReference>
<dbReference type="NCBIfam" id="TIGR00254">
    <property type="entry name" value="GGDEF"/>
    <property type="match status" value="1"/>
</dbReference>
<dbReference type="Gene3D" id="3.40.50.2300">
    <property type="match status" value="1"/>
</dbReference>
<dbReference type="InterPro" id="IPR036097">
    <property type="entry name" value="HisK_dim/P_sf"/>
</dbReference>
<dbReference type="InterPro" id="IPR003661">
    <property type="entry name" value="HisK_dim/P_dom"/>
</dbReference>
<evidence type="ECO:0000256" key="3">
    <source>
        <dbReference type="ARBA" id="ARBA00012438"/>
    </source>
</evidence>
<evidence type="ECO:0000259" key="12">
    <source>
        <dbReference type="PROSITE" id="PS50883"/>
    </source>
</evidence>
<feature type="domain" description="Response regulatory" evidence="11">
    <location>
        <begin position="1284"/>
        <end position="1403"/>
    </location>
</feature>
<feature type="domain" description="EAL" evidence="12">
    <location>
        <begin position="345"/>
        <end position="595"/>
    </location>
</feature>
<keyword evidence="5" id="KW-0808">Transferase</keyword>
<keyword evidence="16" id="KW-1185">Reference proteome</keyword>
<reference evidence="16" key="1">
    <citation type="journal article" date="2019" name="Int. J. Syst. Evol. Microbiol.">
        <title>The Global Catalogue of Microorganisms (GCM) 10K type strain sequencing project: providing services to taxonomists for standard genome sequencing and annotation.</title>
        <authorList>
            <consortium name="The Broad Institute Genomics Platform"/>
            <consortium name="The Broad Institute Genome Sequencing Center for Infectious Disease"/>
            <person name="Wu L."/>
            <person name="Ma J."/>
        </authorList>
    </citation>
    <scope>NUCLEOTIDE SEQUENCE [LARGE SCALE GENOMIC DNA]</scope>
    <source>
        <strain evidence="16">CGMCC 1.16855</strain>
    </source>
</reference>
<evidence type="ECO:0000256" key="2">
    <source>
        <dbReference type="ARBA" id="ARBA00004370"/>
    </source>
</evidence>
<evidence type="ECO:0000259" key="10">
    <source>
        <dbReference type="PROSITE" id="PS50109"/>
    </source>
</evidence>
<dbReference type="Gene3D" id="3.30.70.270">
    <property type="match status" value="1"/>
</dbReference>
<feature type="transmembrane region" description="Helical" evidence="9">
    <location>
        <begin position="628"/>
        <end position="647"/>
    </location>
</feature>
<dbReference type="SMART" id="SM00304">
    <property type="entry name" value="HAMP"/>
    <property type="match status" value="1"/>
</dbReference>
<dbReference type="InterPro" id="IPR003594">
    <property type="entry name" value="HATPase_dom"/>
</dbReference>
<dbReference type="PROSITE" id="PS50887">
    <property type="entry name" value="GGDEF"/>
    <property type="match status" value="1"/>
</dbReference>
<dbReference type="SMART" id="SM00387">
    <property type="entry name" value="HATPase_c"/>
    <property type="match status" value="1"/>
</dbReference>
<comment type="caution">
    <text evidence="15">The sequence shown here is derived from an EMBL/GenBank/DDBJ whole genome shotgun (WGS) entry which is preliminary data.</text>
</comment>
<name>A0ABV7BX12_9PROT</name>
<evidence type="ECO:0000256" key="4">
    <source>
        <dbReference type="ARBA" id="ARBA00022553"/>
    </source>
</evidence>
<dbReference type="SUPFAM" id="SSF141868">
    <property type="entry name" value="EAL domain-like"/>
    <property type="match status" value="1"/>
</dbReference>
<dbReference type="CDD" id="cd12914">
    <property type="entry name" value="PDC1_DGC_like"/>
    <property type="match status" value="1"/>
</dbReference>
<dbReference type="InterPro" id="IPR000160">
    <property type="entry name" value="GGDEF_dom"/>
</dbReference>
<keyword evidence="4 7" id="KW-0597">Phosphoprotein</keyword>
<dbReference type="InterPro" id="IPR005467">
    <property type="entry name" value="His_kinase_dom"/>
</dbReference>
<dbReference type="Pfam" id="PF02518">
    <property type="entry name" value="HATPase_c"/>
    <property type="match status" value="1"/>
</dbReference>
<keyword evidence="6" id="KW-0418">Kinase</keyword>
<dbReference type="Pfam" id="PF13185">
    <property type="entry name" value="GAF_2"/>
    <property type="match status" value="1"/>
</dbReference>
<evidence type="ECO:0000259" key="14">
    <source>
        <dbReference type="PROSITE" id="PS50887"/>
    </source>
</evidence>
<dbReference type="SUPFAM" id="SSF55874">
    <property type="entry name" value="ATPase domain of HSP90 chaperone/DNA topoisomerase II/histidine kinase"/>
    <property type="match status" value="1"/>
</dbReference>
<dbReference type="CDD" id="cd00082">
    <property type="entry name" value="HisKA"/>
    <property type="match status" value="1"/>
</dbReference>
<dbReference type="InterPro" id="IPR052155">
    <property type="entry name" value="Biofilm_reg_signaling"/>
</dbReference>
<dbReference type="SMART" id="SM00267">
    <property type="entry name" value="GGDEF"/>
    <property type="match status" value="1"/>
</dbReference>
<dbReference type="PROSITE" id="PS50110">
    <property type="entry name" value="RESPONSE_REGULATORY"/>
    <property type="match status" value="1"/>
</dbReference>
<evidence type="ECO:0000259" key="11">
    <source>
        <dbReference type="PROSITE" id="PS50110"/>
    </source>
</evidence>
<dbReference type="SMART" id="SM00388">
    <property type="entry name" value="HisKA"/>
    <property type="match status" value="1"/>
</dbReference>
<evidence type="ECO:0000256" key="5">
    <source>
        <dbReference type="ARBA" id="ARBA00022679"/>
    </source>
</evidence>
<keyword evidence="9" id="KW-0812">Transmembrane</keyword>
<dbReference type="Gene3D" id="3.30.450.20">
    <property type="entry name" value="PAS domain"/>
    <property type="match status" value="1"/>
</dbReference>